<reference evidence="2 3" key="1">
    <citation type="submission" date="2020-07" db="EMBL/GenBank/DDBJ databases">
        <authorList>
            <person name="Feng X."/>
        </authorList>
    </citation>
    <scope>NUCLEOTIDE SEQUENCE [LARGE SCALE GENOMIC DNA]</scope>
    <source>
        <strain evidence="2 3">JCM31066</strain>
    </source>
</reference>
<keyword evidence="1" id="KW-0812">Transmembrane</keyword>
<dbReference type="EMBL" id="JACHVB010000020">
    <property type="protein sequence ID" value="MBC2594027.1"/>
    <property type="molecule type" value="Genomic_DNA"/>
</dbReference>
<organism evidence="2 3">
    <name type="scientific">Ruficoccus amylovorans</name>
    <dbReference type="NCBI Taxonomy" id="1804625"/>
    <lineage>
        <taxon>Bacteria</taxon>
        <taxon>Pseudomonadati</taxon>
        <taxon>Verrucomicrobiota</taxon>
        <taxon>Opitutia</taxon>
        <taxon>Puniceicoccales</taxon>
        <taxon>Cerasicoccaceae</taxon>
        <taxon>Ruficoccus</taxon>
    </lineage>
</organism>
<keyword evidence="1" id="KW-0472">Membrane</keyword>
<dbReference type="RefSeq" id="WP_185675010.1">
    <property type="nucleotide sequence ID" value="NZ_JACHVB010000020.1"/>
</dbReference>
<protein>
    <submittedName>
        <fullName evidence="2">Uncharacterized protein</fullName>
    </submittedName>
</protein>
<keyword evidence="3" id="KW-1185">Reference proteome</keyword>
<feature type="transmembrane region" description="Helical" evidence="1">
    <location>
        <begin position="38"/>
        <end position="58"/>
    </location>
</feature>
<sequence>MKNWKNKIIAGGLVMGSTVAARAEIDFSALQTGITSEIPGIIAAGMAIAGAAVLLMAAPKGVRFIKKMWAAIAG</sequence>
<evidence type="ECO:0000256" key="1">
    <source>
        <dbReference type="SAM" id="Phobius"/>
    </source>
</evidence>
<gene>
    <name evidence="2" type="ORF">H5P28_07105</name>
</gene>
<dbReference type="Proteomes" id="UP000546464">
    <property type="component" value="Unassembled WGS sequence"/>
</dbReference>
<evidence type="ECO:0000313" key="3">
    <source>
        <dbReference type="Proteomes" id="UP000546464"/>
    </source>
</evidence>
<comment type="caution">
    <text evidence="2">The sequence shown here is derived from an EMBL/GenBank/DDBJ whole genome shotgun (WGS) entry which is preliminary data.</text>
</comment>
<accession>A0A842HEM3</accession>
<keyword evidence="1" id="KW-1133">Transmembrane helix</keyword>
<name>A0A842HEM3_9BACT</name>
<proteinExistence type="predicted"/>
<evidence type="ECO:0000313" key="2">
    <source>
        <dbReference type="EMBL" id="MBC2594027.1"/>
    </source>
</evidence>
<dbReference type="AlphaFoldDB" id="A0A842HEM3"/>